<name>A0A074ZMH5_OPIVI</name>
<evidence type="ECO:0000313" key="3">
    <source>
        <dbReference type="Proteomes" id="UP000054324"/>
    </source>
</evidence>
<keyword evidence="3" id="KW-1185">Reference proteome</keyword>
<evidence type="ECO:0000256" key="1">
    <source>
        <dbReference type="SAM" id="MobiDB-lite"/>
    </source>
</evidence>
<dbReference type="Proteomes" id="UP000054324">
    <property type="component" value="Unassembled WGS sequence"/>
</dbReference>
<gene>
    <name evidence="2" type="ORF">T265_05874</name>
</gene>
<protein>
    <submittedName>
        <fullName evidence="2">Uncharacterized protein</fullName>
    </submittedName>
</protein>
<feature type="compositionally biased region" description="Polar residues" evidence="1">
    <location>
        <begin position="57"/>
        <end position="67"/>
    </location>
</feature>
<dbReference type="KEGG" id="ovi:T265_05874"/>
<sequence length="67" mass="7893">MNQVGERQEMEDRTGFTVIERTHLTVEPGRKSDWISDCSVARLEREKLFPKNRTKNLETPSSPRFQE</sequence>
<dbReference type="EMBL" id="KL596734">
    <property type="protein sequence ID" value="KER26967.1"/>
    <property type="molecule type" value="Genomic_DNA"/>
</dbReference>
<dbReference type="RefSeq" id="XP_009169267.1">
    <property type="nucleotide sequence ID" value="XM_009171003.1"/>
</dbReference>
<feature type="region of interest" description="Disordered" evidence="1">
    <location>
        <begin position="47"/>
        <end position="67"/>
    </location>
</feature>
<dbReference type="AlphaFoldDB" id="A0A074ZMH5"/>
<organism evidence="2 3">
    <name type="scientific">Opisthorchis viverrini</name>
    <name type="common">Southeast Asian liver fluke</name>
    <dbReference type="NCBI Taxonomy" id="6198"/>
    <lineage>
        <taxon>Eukaryota</taxon>
        <taxon>Metazoa</taxon>
        <taxon>Spiralia</taxon>
        <taxon>Lophotrochozoa</taxon>
        <taxon>Platyhelminthes</taxon>
        <taxon>Trematoda</taxon>
        <taxon>Digenea</taxon>
        <taxon>Opisthorchiida</taxon>
        <taxon>Opisthorchiata</taxon>
        <taxon>Opisthorchiidae</taxon>
        <taxon>Opisthorchis</taxon>
    </lineage>
</organism>
<dbReference type="CTD" id="20320056"/>
<dbReference type="GeneID" id="20320056"/>
<evidence type="ECO:0000313" key="2">
    <source>
        <dbReference type="EMBL" id="KER26967.1"/>
    </source>
</evidence>
<reference evidence="2 3" key="1">
    <citation type="submission" date="2013-11" db="EMBL/GenBank/DDBJ databases">
        <title>Opisthorchis viverrini - life in the bile duct.</title>
        <authorList>
            <person name="Young N.D."/>
            <person name="Nagarajan N."/>
            <person name="Lin S.J."/>
            <person name="Korhonen P.K."/>
            <person name="Jex A.R."/>
            <person name="Hall R.S."/>
            <person name="Safavi-Hemami H."/>
            <person name="Kaewkong W."/>
            <person name="Bertrand D."/>
            <person name="Gao S."/>
            <person name="Seet Q."/>
            <person name="Wongkham S."/>
            <person name="Teh B.T."/>
            <person name="Wongkham C."/>
            <person name="Intapan P.M."/>
            <person name="Maleewong W."/>
            <person name="Yang X."/>
            <person name="Hu M."/>
            <person name="Wang Z."/>
            <person name="Hofmann A."/>
            <person name="Sternberg P.W."/>
            <person name="Tan P."/>
            <person name="Wang J."/>
            <person name="Gasser R.B."/>
        </authorList>
    </citation>
    <scope>NUCLEOTIDE SEQUENCE [LARGE SCALE GENOMIC DNA]</scope>
</reference>
<proteinExistence type="predicted"/>
<accession>A0A074ZMH5</accession>